<dbReference type="GO" id="GO:0005886">
    <property type="term" value="C:plasma membrane"/>
    <property type="evidence" value="ECO:0007669"/>
    <property type="project" value="TreeGrafter"/>
</dbReference>
<dbReference type="InterPro" id="IPR005616">
    <property type="entry name" value="CcmH/CycL/Ccl2/NrfF_N"/>
</dbReference>
<evidence type="ECO:0000313" key="10">
    <source>
        <dbReference type="EMBL" id="QNP48787.1"/>
    </source>
</evidence>
<evidence type="ECO:0000256" key="4">
    <source>
        <dbReference type="ARBA" id="ARBA00022729"/>
    </source>
</evidence>
<dbReference type="AlphaFoldDB" id="A0A7H0GKH1"/>
<gene>
    <name evidence="10" type="ORF">H9K75_00635</name>
</gene>
<dbReference type="GO" id="GO:0046872">
    <property type="term" value="F:metal ion binding"/>
    <property type="evidence" value="ECO:0007669"/>
    <property type="project" value="UniProtKB-KW"/>
</dbReference>
<dbReference type="Gene3D" id="1.10.8.640">
    <property type="entry name" value="Cytochrome C biogenesis protein"/>
    <property type="match status" value="1"/>
</dbReference>
<dbReference type="Proteomes" id="UP000516028">
    <property type="component" value="Chromosome"/>
</dbReference>
<evidence type="ECO:0000313" key="11">
    <source>
        <dbReference type="Proteomes" id="UP000516028"/>
    </source>
</evidence>
<name>A0A7H0GKH1_9BURK</name>
<dbReference type="FunFam" id="1.10.8.640:FF:000001">
    <property type="entry name" value="Cytochrome c-type biogenesis protein"/>
    <property type="match status" value="1"/>
</dbReference>
<dbReference type="InterPro" id="IPR038297">
    <property type="entry name" value="CcmH/CycL/NrfF/Ccl2_sf"/>
</dbReference>
<dbReference type="Pfam" id="PF03918">
    <property type="entry name" value="CcmH"/>
    <property type="match status" value="1"/>
</dbReference>
<dbReference type="RefSeq" id="WP_187724380.1">
    <property type="nucleotide sequence ID" value="NZ_CP060783.1"/>
</dbReference>
<dbReference type="InterPro" id="IPR051263">
    <property type="entry name" value="C-type_cytochrome_biogenesis"/>
</dbReference>
<evidence type="ECO:0000256" key="6">
    <source>
        <dbReference type="ARBA" id="ARBA00023004"/>
    </source>
</evidence>
<dbReference type="EMBL" id="CP060783">
    <property type="protein sequence ID" value="QNP48787.1"/>
    <property type="molecule type" value="Genomic_DNA"/>
</dbReference>
<dbReference type="GO" id="GO:0017004">
    <property type="term" value="P:cytochrome complex assembly"/>
    <property type="evidence" value="ECO:0007669"/>
    <property type="project" value="UniProtKB-KW"/>
</dbReference>
<evidence type="ECO:0000259" key="9">
    <source>
        <dbReference type="Pfam" id="PF03918"/>
    </source>
</evidence>
<keyword evidence="7" id="KW-0812">Transmembrane</keyword>
<evidence type="ECO:0000256" key="2">
    <source>
        <dbReference type="ARBA" id="ARBA00022617"/>
    </source>
</evidence>
<reference evidence="10 11" key="1">
    <citation type="submission" date="2020-08" db="EMBL/GenBank/DDBJ databases">
        <title>Genome sequence of Diaphorobacter aerolatus KACC 16536T.</title>
        <authorList>
            <person name="Hyun D.-W."/>
            <person name="Bae J.-W."/>
        </authorList>
    </citation>
    <scope>NUCLEOTIDE SEQUENCE [LARGE SCALE GENOMIC DNA]</scope>
    <source>
        <strain evidence="10 11">KACC 16536</strain>
    </source>
</reference>
<dbReference type="PANTHER" id="PTHR47870:SF1">
    <property type="entry name" value="CYTOCHROME C-TYPE BIOGENESIS PROTEIN CCMH"/>
    <property type="match status" value="1"/>
</dbReference>
<keyword evidence="5" id="KW-0201">Cytochrome c-type biogenesis</keyword>
<feature type="chain" id="PRO_5029037739" description="Cytochrome c-type biogenesis protein" evidence="7">
    <location>
        <begin position="32"/>
        <end position="157"/>
    </location>
</feature>
<keyword evidence="7" id="KW-0472">Membrane</keyword>
<dbReference type="PANTHER" id="PTHR47870">
    <property type="entry name" value="CYTOCHROME C-TYPE BIOGENESIS PROTEIN CCMH"/>
    <property type="match status" value="1"/>
</dbReference>
<feature type="domain" description="CcmH/CycL/Ccl2/NrfF N-terminal" evidence="9">
    <location>
        <begin position="15"/>
        <end position="147"/>
    </location>
</feature>
<feature type="region of interest" description="Disordered" evidence="8">
    <location>
        <begin position="134"/>
        <end position="157"/>
    </location>
</feature>
<organism evidence="10 11">
    <name type="scientific">Diaphorobacter aerolatus</name>
    <dbReference type="NCBI Taxonomy" id="1288495"/>
    <lineage>
        <taxon>Bacteria</taxon>
        <taxon>Pseudomonadati</taxon>
        <taxon>Pseudomonadota</taxon>
        <taxon>Betaproteobacteria</taxon>
        <taxon>Burkholderiales</taxon>
        <taxon>Comamonadaceae</taxon>
        <taxon>Diaphorobacter</taxon>
    </lineage>
</organism>
<evidence type="ECO:0000256" key="5">
    <source>
        <dbReference type="ARBA" id="ARBA00022748"/>
    </source>
</evidence>
<feature type="signal peptide" evidence="7">
    <location>
        <begin position="1"/>
        <end position="31"/>
    </location>
</feature>
<keyword evidence="6 7" id="KW-0408">Iron</keyword>
<protein>
    <recommendedName>
        <fullName evidence="7">Cytochrome c-type biogenesis protein</fullName>
    </recommendedName>
</protein>
<evidence type="ECO:0000256" key="8">
    <source>
        <dbReference type="SAM" id="MobiDB-lite"/>
    </source>
</evidence>
<evidence type="ECO:0000256" key="7">
    <source>
        <dbReference type="RuleBase" id="RU364112"/>
    </source>
</evidence>
<keyword evidence="7" id="KW-1133">Transmembrane helix</keyword>
<keyword evidence="11" id="KW-1185">Reference proteome</keyword>
<keyword evidence="3 7" id="KW-0479">Metal-binding</keyword>
<sequence>MNTRIPFVTHLAGLLLTISIATLFTANSARAQSLEEREAALASQLRCVVCQNQTVAESRAPIAQDMRQQIRVQLEQGHTDEQIVAFFEQRYGTFVRYNPPWKASTWLLWLSPFFIALGGLWLLRRNLPKARKQTTLSPQERERAERWLESGKQEPRS</sequence>
<dbReference type="CDD" id="cd16378">
    <property type="entry name" value="CcmH_N"/>
    <property type="match status" value="1"/>
</dbReference>
<evidence type="ECO:0000256" key="1">
    <source>
        <dbReference type="ARBA" id="ARBA00010342"/>
    </source>
</evidence>
<accession>A0A7H0GKH1</accession>
<dbReference type="KEGG" id="daer:H9K75_00635"/>
<keyword evidence="4 7" id="KW-0732">Signal</keyword>
<evidence type="ECO:0000256" key="3">
    <source>
        <dbReference type="ARBA" id="ARBA00022723"/>
    </source>
</evidence>
<proteinExistence type="inferred from homology"/>
<keyword evidence="2 7" id="KW-0349">Heme</keyword>
<comment type="similarity">
    <text evidence="1 7">Belongs to the CcmH/CycL/Ccl2/NrfF family.</text>
</comment>
<comment type="function">
    <text evidence="7">Possible subunit of a heme lyase.</text>
</comment>
<feature type="transmembrane region" description="Helical" evidence="7">
    <location>
        <begin position="106"/>
        <end position="123"/>
    </location>
</feature>
<feature type="compositionally biased region" description="Basic and acidic residues" evidence="8">
    <location>
        <begin position="139"/>
        <end position="157"/>
    </location>
</feature>